<name>A0AAD7RNC6_9TELE</name>
<feature type="region of interest" description="Disordered" evidence="1">
    <location>
        <begin position="73"/>
        <end position="99"/>
    </location>
</feature>
<accession>A0AAD7RNC6</accession>
<reference evidence="2" key="1">
    <citation type="journal article" date="2023" name="Science">
        <title>Genome structures resolve the early diversification of teleost fishes.</title>
        <authorList>
            <person name="Parey E."/>
            <person name="Louis A."/>
            <person name="Montfort J."/>
            <person name="Bouchez O."/>
            <person name="Roques C."/>
            <person name="Iampietro C."/>
            <person name="Lluch J."/>
            <person name="Castinel A."/>
            <person name="Donnadieu C."/>
            <person name="Desvignes T."/>
            <person name="Floi Bucao C."/>
            <person name="Jouanno E."/>
            <person name="Wen M."/>
            <person name="Mejri S."/>
            <person name="Dirks R."/>
            <person name="Jansen H."/>
            <person name="Henkel C."/>
            <person name="Chen W.J."/>
            <person name="Zahm M."/>
            <person name="Cabau C."/>
            <person name="Klopp C."/>
            <person name="Thompson A.W."/>
            <person name="Robinson-Rechavi M."/>
            <person name="Braasch I."/>
            <person name="Lecointre G."/>
            <person name="Bobe J."/>
            <person name="Postlethwait J.H."/>
            <person name="Berthelot C."/>
            <person name="Roest Crollius H."/>
            <person name="Guiguen Y."/>
        </authorList>
    </citation>
    <scope>NUCLEOTIDE SEQUENCE</scope>
    <source>
        <strain evidence="2">NC1722</strain>
    </source>
</reference>
<keyword evidence="3" id="KW-1185">Reference proteome</keyword>
<evidence type="ECO:0000256" key="1">
    <source>
        <dbReference type="SAM" id="MobiDB-lite"/>
    </source>
</evidence>
<feature type="compositionally biased region" description="Polar residues" evidence="1">
    <location>
        <begin position="78"/>
        <end position="99"/>
    </location>
</feature>
<dbReference type="AlphaFoldDB" id="A0AAD7RNC6"/>
<evidence type="ECO:0000313" key="3">
    <source>
        <dbReference type="Proteomes" id="UP001221898"/>
    </source>
</evidence>
<proteinExistence type="predicted"/>
<gene>
    <name evidence="2" type="ORF">AAFF_G00157410</name>
</gene>
<organism evidence="2 3">
    <name type="scientific">Aldrovandia affinis</name>
    <dbReference type="NCBI Taxonomy" id="143900"/>
    <lineage>
        <taxon>Eukaryota</taxon>
        <taxon>Metazoa</taxon>
        <taxon>Chordata</taxon>
        <taxon>Craniata</taxon>
        <taxon>Vertebrata</taxon>
        <taxon>Euteleostomi</taxon>
        <taxon>Actinopterygii</taxon>
        <taxon>Neopterygii</taxon>
        <taxon>Teleostei</taxon>
        <taxon>Notacanthiformes</taxon>
        <taxon>Halosauridae</taxon>
        <taxon>Aldrovandia</taxon>
    </lineage>
</organism>
<protein>
    <submittedName>
        <fullName evidence="2">Uncharacterized protein</fullName>
    </submittedName>
</protein>
<comment type="caution">
    <text evidence="2">The sequence shown here is derived from an EMBL/GenBank/DDBJ whole genome shotgun (WGS) entry which is preliminary data.</text>
</comment>
<evidence type="ECO:0000313" key="2">
    <source>
        <dbReference type="EMBL" id="KAJ8387364.1"/>
    </source>
</evidence>
<dbReference type="Proteomes" id="UP001221898">
    <property type="component" value="Unassembled WGS sequence"/>
</dbReference>
<dbReference type="EMBL" id="JAINUG010000212">
    <property type="protein sequence ID" value="KAJ8387364.1"/>
    <property type="molecule type" value="Genomic_DNA"/>
</dbReference>
<sequence length="99" mass="11102">MVKIRVELFNCLSQVHLDDCKGLRVLALEQQRRPLKRVQRVHNVSGQASHDPLSARGELGQSEHLFKQQRIDIHPAPTSDTQGTTYVGARGSSNPFNET</sequence>